<organism evidence="1 2">
    <name type="scientific">Pseudomonas gregormendelii</name>
    <dbReference type="NCBI Taxonomy" id="1628277"/>
    <lineage>
        <taxon>Bacteria</taxon>
        <taxon>Pseudomonadati</taxon>
        <taxon>Pseudomonadota</taxon>
        <taxon>Gammaproteobacteria</taxon>
        <taxon>Pseudomonadales</taxon>
        <taxon>Pseudomonadaceae</taxon>
        <taxon>Pseudomonas</taxon>
    </lineage>
</organism>
<protein>
    <recommendedName>
        <fullName evidence="3">HNH endonuclease</fullName>
    </recommendedName>
</protein>
<sequence length="405" mass="45832">MTTATPTKTNKSTKATHRPTCKHCKARFRTTSAVKVYCTTQCQKEATQKKRRVSRIDRATNSAFFYHLAYECERAGTLQILSFHSVESLVALYEVYKLKLKANKYGTTKDYEISHICPVRRDSDSIGLYHAENLVVVPTKLNRQHGTQHFGHGLSIAYSALQPKHMVEKGASRKDTVARIIKYLGENLVTEVVRAAKIQTTQRHKLMGWLHDHLDPTLPEQRTHLDNLDEMSTIALSALKLKIEGKEGSGFTIKTTILTPSAVFVQELERHSTHRPELIEVLDVLCKRVAPFTAFHQSRTTLSEDEQQAVFNVLHGASVESIRYVLTDYIQRIISAKDHADPLTGAEQRIPPCTPIRFNVQRPTKVLVAFKDFAAELDAYDTQNIVPVLFPVHTLAYEFDPVPWG</sequence>
<dbReference type="EMBL" id="JADEVO010000003">
    <property type="protein sequence ID" value="MBN3964315.1"/>
    <property type="molecule type" value="Genomic_DNA"/>
</dbReference>
<proteinExistence type="predicted"/>
<dbReference type="RefSeq" id="WP_205891866.1">
    <property type="nucleotide sequence ID" value="NZ_JADEVO010000003.1"/>
</dbReference>
<keyword evidence="2" id="KW-1185">Reference proteome</keyword>
<accession>A0ABS3ACY0</accession>
<evidence type="ECO:0008006" key="3">
    <source>
        <dbReference type="Google" id="ProtNLM"/>
    </source>
</evidence>
<gene>
    <name evidence="1" type="ORF">IMW75_03320</name>
</gene>
<reference evidence="1 2" key="1">
    <citation type="journal article" date="2021" name="Int. J. Syst. Evol. Microbiol.">
        <title>Pseudomonas piscium sp. nov., Pseudomonas pisciculturae sp. nov., Pseudomonas mucoides sp. nov. and Pseudomonas neuropathica sp. nov. isolated from rainbow trout.</title>
        <authorList>
            <person name="Duman M."/>
            <person name="Mulet M."/>
            <person name="Altun S."/>
            <person name="Saticioglu I.B."/>
            <person name="Gomila M."/>
            <person name="Lalucat J."/>
            <person name="Garcia-Valdes E."/>
        </authorList>
    </citation>
    <scope>NUCLEOTIDE SEQUENCE [LARGE SCALE GENOMIC DNA]</scope>
    <source>
        <strain evidence="1 2">LMG 28632</strain>
    </source>
</reference>
<comment type="caution">
    <text evidence="1">The sequence shown here is derived from an EMBL/GenBank/DDBJ whole genome shotgun (WGS) entry which is preliminary data.</text>
</comment>
<evidence type="ECO:0000313" key="1">
    <source>
        <dbReference type="EMBL" id="MBN3964315.1"/>
    </source>
</evidence>
<name>A0ABS3ACY0_9PSED</name>
<dbReference type="Proteomes" id="UP000772591">
    <property type="component" value="Unassembled WGS sequence"/>
</dbReference>
<evidence type="ECO:0000313" key="2">
    <source>
        <dbReference type="Proteomes" id="UP000772591"/>
    </source>
</evidence>